<dbReference type="KEGG" id="vg:55813936"/>
<dbReference type="Proteomes" id="UP000325665">
    <property type="component" value="Segment"/>
</dbReference>
<name>A0A5J6U2D1_9CAUD</name>
<organism evidence="2 3">
    <name type="scientific">Arthrobacter phage Lymara</name>
    <dbReference type="NCBI Taxonomy" id="2599828"/>
    <lineage>
        <taxon>Viruses</taxon>
        <taxon>Duplodnaviria</taxon>
        <taxon>Heunggongvirae</taxon>
        <taxon>Uroviricota</taxon>
        <taxon>Caudoviricetes</taxon>
        <taxon>Klausavirus</taxon>
        <taxon>Klausavirus lymara</taxon>
    </lineage>
</organism>
<feature type="region of interest" description="Disordered" evidence="1">
    <location>
        <begin position="1"/>
        <end position="37"/>
    </location>
</feature>
<accession>A0A5J6U2D1</accession>
<evidence type="ECO:0000313" key="3">
    <source>
        <dbReference type="Proteomes" id="UP000325665"/>
    </source>
</evidence>
<reference evidence="2 3" key="1">
    <citation type="submission" date="2019-07" db="EMBL/GenBank/DDBJ databases">
        <authorList>
            <person name="Roscher J.E."/>
            <person name="Stoner T.H."/>
            <person name="Garlena R.A."/>
            <person name="Russell D.A."/>
            <person name="Pope W.H."/>
            <person name="Jacobs-Sera D."/>
            <person name="Hatfull G.F."/>
        </authorList>
    </citation>
    <scope>NUCLEOTIDE SEQUENCE [LARGE SCALE GENOMIC DNA]</scope>
</reference>
<dbReference type="GeneID" id="55813936"/>
<dbReference type="RefSeq" id="YP_009884576.1">
    <property type="nucleotide sequence ID" value="NC_049471.1"/>
</dbReference>
<proteinExistence type="predicted"/>
<dbReference type="EMBL" id="MN234234">
    <property type="protein sequence ID" value="QFG14892.1"/>
    <property type="molecule type" value="Genomic_DNA"/>
</dbReference>
<gene>
    <name evidence="2" type="primary">91</name>
    <name evidence="2" type="ORF">SEA_LYMARA_91</name>
</gene>
<protein>
    <submittedName>
        <fullName evidence="2">Uncharacterized protein</fullName>
    </submittedName>
</protein>
<evidence type="ECO:0000313" key="2">
    <source>
        <dbReference type="EMBL" id="QFG14892.1"/>
    </source>
</evidence>
<keyword evidence="3" id="KW-1185">Reference proteome</keyword>
<evidence type="ECO:0000256" key="1">
    <source>
        <dbReference type="SAM" id="MobiDB-lite"/>
    </source>
</evidence>
<sequence>MSGGRPPSRPHGHCLNPKCGHPTRTSGPHTPETKGMRRHVKNVCAPCAVKGYTPVPEDMPDTLLFQDFEWSPELLTDAVNYAMENMLDVAA</sequence>